<dbReference type="InterPro" id="IPR018280">
    <property type="entry name" value="Ribosomal_uS3_CS"/>
</dbReference>
<feature type="domain" description="Small ribosomal subunit protein uS3 C-terminal" evidence="5">
    <location>
        <begin position="465"/>
        <end position="522"/>
    </location>
</feature>
<evidence type="ECO:0000256" key="1">
    <source>
        <dbReference type="ARBA" id="ARBA00010761"/>
    </source>
</evidence>
<proteinExistence type="inferred from homology"/>
<organism evidence="6">
    <name type="scientific">Tupiella akineta</name>
    <name type="common">Green alga</name>
    <name type="synonym">Pseudendoclonium akinetum</name>
    <dbReference type="NCBI Taxonomy" id="160070"/>
    <lineage>
        <taxon>Eukaryota</taxon>
        <taxon>Viridiplantae</taxon>
        <taxon>Chlorophyta</taxon>
        <taxon>core chlorophytes</taxon>
        <taxon>Ulvophyceae</taxon>
        <taxon>OUU clade</taxon>
        <taxon>Ulotrichales</taxon>
        <taxon>Tupiellaceae</taxon>
        <taxon>Tupiella</taxon>
    </lineage>
</organism>
<evidence type="ECO:0000256" key="4">
    <source>
        <dbReference type="RuleBase" id="RU003624"/>
    </source>
</evidence>
<dbReference type="AlphaFoldDB" id="Q6UVR6"/>
<reference evidence="6" key="1">
    <citation type="submission" date="2003-08" db="EMBL/GenBank/DDBJ databases">
        <authorList>
            <person name="Pombert J.-F."/>
            <person name="Otis C."/>
            <person name="Lemieux C."/>
            <person name="Turmel M."/>
        </authorList>
    </citation>
    <scope>NUCLEOTIDE SEQUENCE</scope>
    <source>
        <strain evidence="6">UTEX 1912</strain>
    </source>
</reference>
<dbReference type="InterPro" id="IPR001351">
    <property type="entry name" value="Ribosomal_uS3_C"/>
</dbReference>
<protein>
    <submittedName>
        <fullName evidence="6">Ribosomal protein S3</fullName>
    </submittedName>
</protein>
<name>Q6UVR6_TUPAK</name>
<evidence type="ECO:0000313" key="6">
    <source>
        <dbReference type="EMBL" id="AAQ18758.1"/>
    </source>
</evidence>
<dbReference type="GeneID" id="2847006"/>
<dbReference type="GO" id="GO:0006412">
    <property type="term" value="P:translation"/>
    <property type="evidence" value="ECO:0007669"/>
    <property type="project" value="InterPro"/>
</dbReference>
<reference evidence="6" key="2">
    <citation type="journal article" date="2004" name="Mol. Biol. Evol.">
        <title>The complete mitochondrial DNA sequence of the green alga Pseudendoclonium akinetum (Ulvophyceae) highlights distinctive evolutionary trends in the chlorophyta and suggests a sister-group relationship between the Ulvophyceae and Chlorophyceae.</title>
        <authorList>
            <person name="Pombert J.F."/>
            <person name="Otis C."/>
            <person name="Lemieux C."/>
            <person name="Turmel M."/>
        </authorList>
    </citation>
    <scope>NUCLEOTIDE SEQUENCE</scope>
    <source>
        <strain evidence="6">UTEX 1912</strain>
    </source>
</reference>
<dbReference type="EMBL" id="AY359242">
    <property type="protein sequence ID" value="AAQ18758.1"/>
    <property type="molecule type" value="Genomic_DNA"/>
</dbReference>
<keyword evidence="3 4" id="KW-0687">Ribonucleoprotein</keyword>
<dbReference type="SUPFAM" id="SSF54821">
    <property type="entry name" value="Ribosomal protein S3 C-terminal domain"/>
    <property type="match status" value="1"/>
</dbReference>
<evidence type="ECO:0000256" key="3">
    <source>
        <dbReference type="ARBA" id="ARBA00023274"/>
    </source>
</evidence>
<gene>
    <name evidence="6" type="primary">rps3</name>
</gene>
<sequence length="525" mass="59383">MNSADFYLLYLHLANQKAIKNYTLVTKLQNQNRVERRFAKETFTLLAFAGLRKTIAVAEWRNLFGYREAFASHAKFYDLPVLTNEFLLHYKHSYGQKTCKLKALTRFKKTVNPLTLSSASHGRQSFNTGFTLTKELAPSHFSLQKNEEKKSSFISEKTLAYKTKLRETAKTSSLKFLNLFNQRILSQSFKNNFIQNLKNFENPVSGPLPGFYVNEQTKTKLFGEEQVLRRAAATVNRGQANLVKNQLSNVVKLRQGYSREDHQMNMASWAQIIDLREFIPRLAATEEEQPLENLSLGFLPKSKTYGQLFLPLPCEAYQTFLHRKMGSKPAYSQIGVGSFKKGSVETTRVSYLKDSFGSTKKEILLASPALTQFYSASWLLESIRTELSSRNANIKRVLNQTFLLTQQPLFNFPKKQTEKLKTPLRTAYSDGPVGNIGGGFLQPKADLGLDSRPLVREAAVIPYLIKGLRITFSGRLGGKKGMAKTLTKTTGRVPLSTLREKVDFAKGVVQTKMGSLGVKVWICFN</sequence>
<evidence type="ECO:0000259" key="5">
    <source>
        <dbReference type="Pfam" id="PF00189"/>
    </source>
</evidence>
<geneLocation type="mitochondrion" evidence="6"/>
<accession>Q6UVR6</accession>
<dbReference type="GO" id="GO:0005840">
    <property type="term" value="C:ribosome"/>
    <property type="evidence" value="ECO:0007669"/>
    <property type="project" value="UniProtKB-KW"/>
</dbReference>
<dbReference type="Gene3D" id="3.30.1140.32">
    <property type="entry name" value="Ribosomal protein S3, C-terminal domain"/>
    <property type="match status" value="1"/>
</dbReference>
<comment type="similarity">
    <text evidence="1 4">Belongs to the universal ribosomal protein uS3 family.</text>
</comment>
<dbReference type="InterPro" id="IPR036419">
    <property type="entry name" value="Ribosomal_S3_C_sf"/>
</dbReference>
<dbReference type="Pfam" id="PF00189">
    <property type="entry name" value="Ribosomal_S3_C"/>
    <property type="match status" value="1"/>
</dbReference>
<dbReference type="GO" id="GO:0003735">
    <property type="term" value="F:structural constituent of ribosome"/>
    <property type="evidence" value="ECO:0007669"/>
    <property type="project" value="InterPro"/>
</dbReference>
<dbReference type="PROSITE" id="PS00548">
    <property type="entry name" value="RIBOSOMAL_S3"/>
    <property type="match status" value="1"/>
</dbReference>
<evidence type="ECO:0000256" key="2">
    <source>
        <dbReference type="ARBA" id="ARBA00022980"/>
    </source>
</evidence>
<keyword evidence="2 4" id="KW-0689">Ribosomal protein</keyword>
<dbReference type="RefSeq" id="YP_025799.1">
    <property type="nucleotide sequence ID" value="NC_005926.1"/>
</dbReference>
<dbReference type="GO" id="GO:1990904">
    <property type="term" value="C:ribonucleoprotein complex"/>
    <property type="evidence" value="ECO:0007669"/>
    <property type="project" value="UniProtKB-KW"/>
</dbReference>
<keyword evidence="6" id="KW-0496">Mitochondrion</keyword>